<sequence>MMADDEALSYYLRRKNLGLQEAECVVPEVDICRWEPQELPGKFRESSIVEPKDPEWWFFCEQEPGRTPRRSTSGGTPTKLPPMMAEFQQHFSSSADSTSTQFSLERDSIELDLPLSASEDGDVTDLWNEVLIDQDDQFGEFEMQTDDEALSYYLRRKNLGLQEAECVVPEVDICRWEPQELPGKFRGKLIIN</sequence>
<evidence type="ECO:0000259" key="6">
    <source>
        <dbReference type="PROSITE" id="PS51005"/>
    </source>
</evidence>
<name>A0A2I0I1N1_PUNGR</name>
<keyword evidence="5" id="KW-0539">Nucleus</keyword>
<gene>
    <name evidence="7" type="ORF">CRG98_041742</name>
</gene>
<evidence type="ECO:0000256" key="2">
    <source>
        <dbReference type="ARBA" id="ARBA00023015"/>
    </source>
</evidence>
<dbReference type="Pfam" id="PF02365">
    <property type="entry name" value="NAM"/>
    <property type="match status" value="2"/>
</dbReference>
<keyword evidence="3" id="KW-0238">DNA-binding</keyword>
<dbReference type="AlphaFoldDB" id="A0A2I0I1N1"/>
<comment type="caution">
    <text evidence="7">The sequence shown here is derived from an EMBL/GenBank/DDBJ whole genome shotgun (WGS) entry which is preliminary data.</text>
</comment>
<dbReference type="EMBL" id="PGOL01004280">
    <property type="protein sequence ID" value="PKI37868.1"/>
    <property type="molecule type" value="Genomic_DNA"/>
</dbReference>
<protein>
    <recommendedName>
        <fullName evidence="6">NAC domain-containing protein</fullName>
    </recommendedName>
</protein>
<comment type="subcellular location">
    <subcellularLocation>
        <location evidence="1">Nucleus</location>
    </subcellularLocation>
</comment>
<keyword evidence="4" id="KW-0804">Transcription</keyword>
<proteinExistence type="predicted"/>
<dbReference type="STRING" id="22663.A0A2I0I1N1"/>
<dbReference type="Gene3D" id="2.170.150.80">
    <property type="entry name" value="NAC domain"/>
    <property type="match status" value="2"/>
</dbReference>
<keyword evidence="2" id="KW-0805">Transcription regulation</keyword>
<accession>A0A2I0I1N1</accession>
<organism evidence="7 8">
    <name type="scientific">Punica granatum</name>
    <name type="common">Pomegranate</name>
    <dbReference type="NCBI Taxonomy" id="22663"/>
    <lineage>
        <taxon>Eukaryota</taxon>
        <taxon>Viridiplantae</taxon>
        <taxon>Streptophyta</taxon>
        <taxon>Embryophyta</taxon>
        <taxon>Tracheophyta</taxon>
        <taxon>Spermatophyta</taxon>
        <taxon>Magnoliopsida</taxon>
        <taxon>eudicotyledons</taxon>
        <taxon>Gunneridae</taxon>
        <taxon>Pentapetalae</taxon>
        <taxon>rosids</taxon>
        <taxon>malvids</taxon>
        <taxon>Myrtales</taxon>
        <taxon>Lythraceae</taxon>
        <taxon>Punica</taxon>
    </lineage>
</organism>
<dbReference type="GO" id="GO:0006355">
    <property type="term" value="P:regulation of DNA-templated transcription"/>
    <property type="evidence" value="ECO:0007669"/>
    <property type="project" value="InterPro"/>
</dbReference>
<dbReference type="PANTHER" id="PTHR31989">
    <property type="entry name" value="NAC DOMAIN-CONTAINING PROTEIN 82-RELATED"/>
    <property type="match status" value="1"/>
</dbReference>
<evidence type="ECO:0000256" key="4">
    <source>
        <dbReference type="ARBA" id="ARBA00023163"/>
    </source>
</evidence>
<evidence type="ECO:0000313" key="7">
    <source>
        <dbReference type="EMBL" id="PKI37868.1"/>
    </source>
</evidence>
<evidence type="ECO:0000256" key="5">
    <source>
        <dbReference type="ARBA" id="ARBA00023242"/>
    </source>
</evidence>
<dbReference type="GO" id="GO:0003677">
    <property type="term" value="F:DNA binding"/>
    <property type="evidence" value="ECO:0007669"/>
    <property type="project" value="UniProtKB-KW"/>
</dbReference>
<dbReference type="PROSITE" id="PS51005">
    <property type="entry name" value="NAC"/>
    <property type="match status" value="1"/>
</dbReference>
<dbReference type="InterPro" id="IPR036093">
    <property type="entry name" value="NAC_dom_sf"/>
</dbReference>
<keyword evidence="8" id="KW-1185">Reference proteome</keyword>
<evidence type="ECO:0000313" key="8">
    <source>
        <dbReference type="Proteomes" id="UP000233551"/>
    </source>
</evidence>
<dbReference type="GO" id="GO:0005634">
    <property type="term" value="C:nucleus"/>
    <property type="evidence" value="ECO:0007669"/>
    <property type="project" value="UniProtKB-SubCell"/>
</dbReference>
<reference evidence="7 8" key="1">
    <citation type="submission" date="2017-11" db="EMBL/GenBank/DDBJ databases">
        <title>De-novo sequencing of pomegranate (Punica granatum L.) genome.</title>
        <authorList>
            <person name="Akparov Z."/>
            <person name="Amiraslanov A."/>
            <person name="Hajiyeva S."/>
            <person name="Abbasov M."/>
            <person name="Kaur K."/>
            <person name="Hamwieh A."/>
            <person name="Solovyev V."/>
            <person name="Salamov A."/>
            <person name="Braich B."/>
            <person name="Kosarev P."/>
            <person name="Mahmoud A."/>
            <person name="Hajiyev E."/>
            <person name="Babayeva S."/>
            <person name="Izzatullayeva V."/>
            <person name="Mammadov A."/>
            <person name="Mammadov A."/>
            <person name="Sharifova S."/>
            <person name="Ojaghi J."/>
            <person name="Eynullazada K."/>
            <person name="Bayramov B."/>
            <person name="Abdulazimova A."/>
            <person name="Shahmuradov I."/>
        </authorList>
    </citation>
    <scope>NUCLEOTIDE SEQUENCE [LARGE SCALE GENOMIC DNA]</scope>
    <source>
        <strain evidence="8">cv. AG2017</strain>
        <tissue evidence="7">Leaf</tissue>
    </source>
</reference>
<dbReference type="InterPro" id="IPR003441">
    <property type="entry name" value="NAC-dom"/>
</dbReference>
<evidence type="ECO:0000256" key="3">
    <source>
        <dbReference type="ARBA" id="ARBA00023125"/>
    </source>
</evidence>
<feature type="domain" description="NAC" evidence="6">
    <location>
        <begin position="1"/>
        <end position="156"/>
    </location>
</feature>
<dbReference type="Proteomes" id="UP000233551">
    <property type="component" value="Unassembled WGS sequence"/>
</dbReference>
<evidence type="ECO:0000256" key="1">
    <source>
        <dbReference type="ARBA" id="ARBA00004123"/>
    </source>
</evidence>
<dbReference type="SUPFAM" id="SSF101941">
    <property type="entry name" value="NAC domain"/>
    <property type="match status" value="2"/>
</dbReference>